<accession>A0A933RWT5</accession>
<dbReference type="PANTHER" id="PTHR37423">
    <property type="entry name" value="SOLUBLE LYTIC MUREIN TRANSGLYCOSYLASE-RELATED"/>
    <property type="match status" value="1"/>
</dbReference>
<dbReference type="Gene3D" id="1.10.530.10">
    <property type="match status" value="1"/>
</dbReference>
<dbReference type="InterPro" id="IPR023346">
    <property type="entry name" value="Lysozyme-like_dom_sf"/>
</dbReference>
<sequence length="257" mass="27163">MTASVVAIPSLASPVAVKTETTASLDGSATTGKAPRLEQPATALVRVQRAPSAPPAIRALIEREALSLGLPVDVAEAVTFVESSFNPATIGLVGEIGLMQVRPSTAAMLGFRGSPDELAQPETNIRFGVTYLAKAWRLTNGDLCRALMKYRAGHGEETMTPLSVRYCARARSYLAALGSPYAGSEVPPPMTAPPRPVVQPTPRSVAVAGVPASPKSVYARFRQGTAAASRAYWQAQEARVAVIKAQLRAKWSRVASR</sequence>
<comment type="caution">
    <text evidence="4">The sequence shown here is derived from an EMBL/GenBank/DDBJ whole genome shotgun (WGS) entry which is preliminary data.</text>
</comment>
<reference evidence="4" key="1">
    <citation type="submission" date="2020-07" db="EMBL/GenBank/DDBJ databases">
        <title>Huge and variable diversity of episymbiotic CPR bacteria and DPANN archaea in groundwater ecosystems.</title>
        <authorList>
            <person name="He C.Y."/>
            <person name="Keren R."/>
            <person name="Whittaker M."/>
            <person name="Farag I.F."/>
            <person name="Doudna J."/>
            <person name="Cate J.H.D."/>
            <person name="Banfield J.F."/>
        </authorList>
    </citation>
    <scope>NUCLEOTIDE SEQUENCE</scope>
    <source>
        <strain evidence="4">NC_groundwater_1818_Pr3_B-0.1um_66_35</strain>
    </source>
</reference>
<name>A0A933RWT5_RHOPL</name>
<proteinExistence type="inferred from homology"/>
<dbReference type="EMBL" id="JACRJB010000010">
    <property type="protein sequence ID" value="MBI5128477.1"/>
    <property type="molecule type" value="Genomic_DNA"/>
</dbReference>
<feature type="domain" description="Transglycosylase SLT" evidence="3">
    <location>
        <begin position="61"/>
        <end position="156"/>
    </location>
</feature>
<comment type="similarity">
    <text evidence="2">Belongs to the virb1 family.</text>
</comment>
<evidence type="ECO:0000256" key="1">
    <source>
        <dbReference type="ARBA" id="ARBA00007734"/>
    </source>
</evidence>
<gene>
    <name evidence="4" type="ORF">HZA66_03460</name>
</gene>
<dbReference type="PANTHER" id="PTHR37423:SF2">
    <property type="entry name" value="MEMBRANE-BOUND LYTIC MUREIN TRANSGLYCOSYLASE C"/>
    <property type="match status" value="1"/>
</dbReference>
<dbReference type="Proteomes" id="UP000782519">
    <property type="component" value="Unassembled WGS sequence"/>
</dbReference>
<evidence type="ECO:0000313" key="4">
    <source>
        <dbReference type="EMBL" id="MBI5128477.1"/>
    </source>
</evidence>
<evidence type="ECO:0000256" key="2">
    <source>
        <dbReference type="ARBA" id="ARBA00009387"/>
    </source>
</evidence>
<dbReference type="Pfam" id="PF01464">
    <property type="entry name" value="SLT"/>
    <property type="match status" value="1"/>
</dbReference>
<comment type="similarity">
    <text evidence="1">Belongs to the transglycosylase Slt family.</text>
</comment>
<evidence type="ECO:0000313" key="5">
    <source>
        <dbReference type="Proteomes" id="UP000782519"/>
    </source>
</evidence>
<protein>
    <submittedName>
        <fullName evidence="4">Transglycosylase SLT domain-containing protein</fullName>
    </submittedName>
</protein>
<dbReference type="AlphaFoldDB" id="A0A933RWT5"/>
<dbReference type="InterPro" id="IPR008258">
    <property type="entry name" value="Transglycosylase_SLT_dom_1"/>
</dbReference>
<dbReference type="SUPFAM" id="SSF53955">
    <property type="entry name" value="Lysozyme-like"/>
    <property type="match status" value="1"/>
</dbReference>
<organism evidence="4 5">
    <name type="scientific">Rhodopseudomonas palustris</name>
    <dbReference type="NCBI Taxonomy" id="1076"/>
    <lineage>
        <taxon>Bacteria</taxon>
        <taxon>Pseudomonadati</taxon>
        <taxon>Pseudomonadota</taxon>
        <taxon>Alphaproteobacteria</taxon>
        <taxon>Hyphomicrobiales</taxon>
        <taxon>Nitrobacteraceae</taxon>
        <taxon>Rhodopseudomonas</taxon>
    </lineage>
</organism>
<evidence type="ECO:0000259" key="3">
    <source>
        <dbReference type="Pfam" id="PF01464"/>
    </source>
</evidence>